<keyword evidence="6 8" id="KW-1133">Transmembrane helix</keyword>
<comment type="subcellular location">
    <subcellularLocation>
        <location evidence="1">Cell membrane</location>
        <topology evidence="1">Multi-pass membrane protein</topology>
    </subcellularLocation>
</comment>
<keyword evidence="4" id="KW-0997">Cell inner membrane</keyword>
<gene>
    <name evidence="9" type="ORF">G1H10_26390</name>
</gene>
<accession>A0A6L9SHA3</accession>
<dbReference type="PANTHER" id="PTHR32196">
    <property type="entry name" value="ABC TRANSPORTER PERMEASE PROTEIN YPHD-RELATED-RELATED"/>
    <property type="match status" value="1"/>
</dbReference>
<dbReference type="EMBL" id="JAAGOA010000025">
    <property type="protein sequence ID" value="NEE03701.1"/>
    <property type="molecule type" value="Genomic_DNA"/>
</dbReference>
<keyword evidence="5 8" id="KW-0812">Transmembrane</keyword>
<evidence type="ECO:0000313" key="9">
    <source>
        <dbReference type="EMBL" id="NEE03701.1"/>
    </source>
</evidence>
<dbReference type="Proteomes" id="UP000475214">
    <property type="component" value="Unassembled WGS sequence"/>
</dbReference>
<reference evidence="9 10" key="1">
    <citation type="submission" date="2020-02" db="EMBL/GenBank/DDBJ databases">
        <authorList>
            <person name="Li X.-J."/>
            <person name="Han X.-M."/>
        </authorList>
    </citation>
    <scope>NUCLEOTIDE SEQUENCE [LARGE SCALE GENOMIC DNA]</scope>
    <source>
        <strain evidence="9 10">CCTCC AB 2017055</strain>
    </source>
</reference>
<keyword evidence="7 8" id="KW-0472">Membrane</keyword>
<dbReference type="PANTHER" id="PTHR32196:SF21">
    <property type="entry name" value="ABC TRANSPORTER PERMEASE PROTEIN YPHD-RELATED"/>
    <property type="match status" value="1"/>
</dbReference>
<keyword evidence="2" id="KW-0813">Transport</keyword>
<evidence type="ECO:0000256" key="1">
    <source>
        <dbReference type="ARBA" id="ARBA00004651"/>
    </source>
</evidence>
<name>A0A6L9SHA3_9ACTN</name>
<organism evidence="9 10">
    <name type="scientific">Phytoactinopolyspora halotolerans</name>
    <dbReference type="NCBI Taxonomy" id="1981512"/>
    <lineage>
        <taxon>Bacteria</taxon>
        <taxon>Bacillati</taxon>
        <taxon>Actinomycetota</taxon>
        <taxon>Actinomycetes</taxon>
        <taxon>Jiangellales</taxon>
        <taxon>Jiangellaceae</taxon>
        <taxon>Phytoactinopolyspora</taxon>
    </lineage>
</organism>
<keyword evidence="3" id="KW-1003">Cell membrane</keyword>
<evidence type="ECO:0000313" key="10">
    <source>
        <dbReference type="Proteomes" id="UP000475214"/>
    </source>
</evidence>
<protein>
    <submittedName>
        <fullName evidence="9">ABC transporter permease</fullName>
    </submittedName>
</protein>
<evidence type="ECO:0000256" key="8">
    <source>
        <dbReference type="SAM" id="Phobius"/>
    </source>
</evidence>
<feature type="transmembrane region" description="Helical" evidence="8">
    <location>
        <begin position="12"/>
        <end position="35"/>
    </location>
</feature>
<dbReference type="InterPro" id="IPR001851">
    <property type="entry name" value="ABC_transp_permease"/>
</dbReference>
<feature type="transmembrane region" description="Helical" evidence="8">
    <location>
        <begin position="96"/>
        <end position="115"/>
    </location>
</feature>
<feature type="transmembrane region" description="Helical" evidence="8">
    <location>
        <begin position="47"/>
        <end position="66"/>
    </location>
</feature>
<dbReference type="AlphaFoldDB" id="A0A6L9SHA3"/>
<evidence type="ECO:0000256" key="3">
    <source>
        <dbReference type="ARBA" id="ARBA00022475"/>
    </source>
</evidence>
<dbReference type="CDD" id="cd06579">
    <property type="entry name" value="TM_PBP1_transp_AraH_like"/>
    <property type="match status" value="1"/>
</dbReference>
<evidence type="ECO:0000256" key="7">
    <source>
        <dbReference type="ARBA" id="ARBA00023136"/>
    </source>
</evidence>
<evidence type="ECO:0000256" key="4">
    <source>
        <dbReference type="ARBA" id="ARBA00022519"/>
    </source>
</evidence>
<feature type="transmembrane region" description="Helical" evidence="8">
    <location>
        <begin position="210"/>
        <end position="228"/>
    </location>
</feature>
<dbReference type="GO" id="GO:0005886">
    <property type="term" value="C:plasma membrane"/>
    <property type="evidence" value="ECO:0007669"/>
    <property type="project" value="UniProtKB-SubCell"/>
</dbReference>
<keyword evidence="10" id="KW-1185">Reference proteome</keyword>
<feature type="transmembrane region" description="Helical" evidence="8">
    <location>
        <begin position="294"/>
        <end position="313"/>
    </location>
</feature>
<feature type="transmembrane region" description="Helical" evidence="8">
    <location>
        <begin position="160"/>
        <end position="181"/>
    </location>
</feature>
<evidence type="ECO:0000256" key="2">
    <source>
        <dbReference type="ARBA" id="ARBA00022448"/>
    </source>
</evidence>
<feature type="transmembrane region" description="Helical" evidence="8">
    <location>
        <begin position="73"/>
        <end position="90"/>
    </location>
</feature>
<proteinExistence type="predicted"/>
<evidence type="ECO:0000256" key="6">
    <source>
        <dbReference type="ARBA" id="ARBA00022989"/>
    </source>
</evidence>
<evidence type="ECO:0000256" key="5">
    <source>
        <dbReference type="ARBA" id="ARBA00022692"/>
    </source>
</evidence>
<sequence length="331" mass="33373">MLSRLRPAAGAAHVGLGAVLILTCVVLALTAPNFLTTGNLLDIARQASYTGIIALGMTLVIVAAEIDISVGSAIAFSSAVFGVLAVNLAWPLWVAAVGVLLLGALVGAGAGLVRAALNVPSFIVTLALFSALSGMALLLTDSTPIPISDPGFAWLGSGDVAGIPVPALIMAVLFAVFWVVANRTAFGRSVYAIGGNAEAARLSGIPVRRVRIILFATTGVLAALSGLLQTSQLGAGNPTIGGGVEFAVITAVIVGGANLYGGRGSLVGTLLGVLFIGALNNGMVLLGVNSYAQYVANGVLVLLAVLIGAARPSSKFRVFRRPRPTLLAAGR</sequence>
<feature type="transmembrane region" description="Helical" evidence="8">
    <location>
        <begin position="240"/>
        <end position="260"/>
    </location>
</feature>
<dbReference type="Pfam" id="PF02653">
    <property type="entry name" value="BPD_transp_2"/>
    <property type="match status" value="1"/>
</dbReference>
<feature type="transmembrane region" description="Helical" evidence="8">
    <location>
        <begin position="267"/>
        <end position="288"/>
    </location>
</feature>
<dbReference type="GO" id="GO:0022857">
    <property type="term" value="F:transmembrane transporter activity"/>
    <property type="evidence" value="ECO:0007669"/>
    <property type="project" value="InterPro"/>
</dbReference>
<feature type="transmembrane region" description="Helical" evidence="8">
    <location>
        <begin position="122"/>
        <end position="140"/>
    </location>
</feature>
<comment type="caution">
    <text evidence="9">The sequence shown here is derived from an EMBL/GenBank/DDBJ whole genome shotgun (WGS) entry which is preliminary data.</text>
</comment>